<dbReference type="KEGG" id="trr:M419DRAFT_130794"/>
<name>A0A024S728_HYPJR</name>
<evidence type="ECO:0000313" key="2">
    <source>
        <dbReference type="Proteomes" id="UP000024376"/>
    </source>
</evidence>
<dbReference type="Proteomes" id="UP000024376">
    <property type="component" value="Unassembled WGS sequence"/>
</dbReference>
<sequence length="70" mass="8049">MDWNSSVCLDDPARKSLARCRPGNCYESTLTPVIKKGLLKKKTEDMKKARTYGYQRILFVLLLSYGCLFL</sequence>
<proteinExistence type="predicted"/>
<gene>
    <name evidence="1" type="ORF">M419DRAFT_130794</name>
</gene>
<accession>A0A024S728</accession>
<evidence type="ECO:0000313" key="1">
    <source>
        <dbReference type="EMBL" id="ETS01160.1"/>
    </source>
</evidence>
<organism evidence="1 2">
    <name type="scientific">Hypocrea jecorina (strain ATCC 56765 / BCRC 32924 / NRRL 11460 / Rut C-30)</name>
    <name type="common">Trichoderma reesei</name>
    <dbReference type="NCBI Taxonomy" id="1344414"/>
    <lineage>
        <taxon>Eukaryota</taxon>
        <taxon>Fungi</taxon>
        <taxon>Dikarya</taxon>
        <taxon>Ascomycota</taxon>
        <taxon>Pezizomycotina</taxon>
        <taxon>Sordariomycetes</taxon>
        <taxon>Hypocreomycetidae</taxon>
        <taxon>Hypocreales</taxon>
        <taxon>Hypocreaceae</taxon>
        <taxon>Trichoderma</taxon>
    </lineage>
</organism>
<dbReference type="EMBL" id="KI911149">
    <property type="protein sequence ID" value="ETS01160.1"/>
    <property type="molecule type" value="Genomic_DNA"/>
</dbReference>
<protein>
    <submittedName>
        <fullName evidence="1">Uncharacterized protein</fullName>
    </submittedName>
</protein>
<dbReference type="HOGENOM" id="CLU_2759612_0_0_1"/>
<dbReference type="AlphaFoldDB" id="A0A024S728"/>
<reference evidence="2" key="1">
    <citation type="journal article" date="2013" name="Ind. Biotechnol.">
        <title>Comparative genomics analysis of Trichoderma reesei strains.</title>
        <authorList>
            <person name="Koike H."/>
            <person name="Aerts A."/>
            <person name="LaButti K."/>
            <person name="Grigoriev I.V."/>
            <person name="Baker S.E."/>
        </authorList>
    </citation>
    <scope>NUCLEOTIDE SEQUENCE [LARGE SCALE GENOMIC DNA]</scope>
    <source>
        <strain evidence="2">ATCC 56765 / BCRC 32924 / NRRL 11460 / Rut C-30</strain>
    </source>
</reference>